<dbReference type="Proteomes" id="UP000031843">
    <property type="component" value="Chromosome main"/>
</dbReference>
<keyword evidence="2" id="KW-1185">Reference proteome</keyword>
<dbReference type="KEGG" id="cbw:RR42_m1419"/>
<dbReference type="EMBL" id="CP010536">
    <property type="protein sequence ID" value="AJG18820.1"/>
    <property type="molecule type" value="Genomic_DNA"/>
</dbReference>
<gene>
    <name evidence="1" type="ORF">RR42_m1419</name>
</gene>
<protein>
    <submittedName>
        <fullName evidence="1">Uncharacterized protein</fullName>
    </submittedName>
</protein>
<name>A0A0C4Y707_9BURK</name>
<reference evidence="1 2" key="1">
    <citation type="journal article" date="2015" name="Genome Announc.">
        <title>Complete Genome Sequence of Cupriavidus basilensis 4G11, Isolated from the Oak Ridge Field Research Center Site.</title>
        <authorList>
            <person name="Ray J."/>
            <person name="Waters R.J."/>
            <person name="Skerker J.M."/>
            <person name="Kuehl J.V."/>
            <person name="Price M.N."/>
            <person name="Huang J."/>
            <person name="Chakraborty R."/>
            <person name="Arkin A.P."/>
            <person name="Deutschbauer A."/>
        </authorList>
    </citation>
    <scope>NUCLEOTIDE SEQUENCE [LARGE SCALE GENOMIC DNA]</scope>
    <source>
        <strain evidence="1">4G11</strain>
    </source>
</reference>
<accession>A0A0C4Y707</accession>
<evidence type="ECO:0000313" key="1">
    <source>
        <dbReference type="EMBL" id="AJG18820.1"/>
    </source>
</evidence>
<proteinExistence type="predicted"/>
<dbReference type="AlphaFoldDB" id="A0A0C4Y707"/>
<organism evidence="1 2">
    <name type="scientific">Cupriavidus basilensis</name>
    <dbReference type="NCBI Taxonomy" id="68895"/>
    <lineage>
        <taxon>Bacteria</taxon>
        <taxon>Pseudomonadati</taxon>
        <taxon>Pseudomonadota</taxon>
        <taxon>Betaproteobacteria</taxon>
        <taxon>Burkholderiales</taxon>
        <taxon>Burkholderiaceae</taxon>
        <taxon>Cupriavidus</taxon>
    </lineage>
</organism>
<sequence>MDVEMPTNRKKNRNPTRKVEFNQARLTECVFHLQQIEIK</sequence>
<evidence type="ECO:0000313" key="2">
    <source>
        <dbReference type="Proteomes" id="UP000031843"/>
    </source>
</evidence>